<comment type="caution">
    <text evidence="2">The sequence shown here is derived from an EMBL/GenBank/DDBJ whole genome shotgun (WGS) entry which is preliminary data.</text>
</comment>
<name>A0A0F9T2S8_9ZZZZ</name>
<dbReference type="EMBL" id="LAZR01000431">
    <property type="protein sequence ID" value="KKN69157.1"/>
    <property type="molecule type" value="Genomic_DNA"/>
</dbReference>
<reference evidence="2" key="1">
    <citation type="journal article" date="2015" name="Nature">
        <title>Complex archaea that bridge the gap between prokaryotes and eukaryotes.</title>
        <authorList>
            <person name="Spang A."/>
            <person name="Saw J.H."/>
            <person name="Jorgensen S.L."/>
            <person name="Zaremba-Niedzwiedzka K."/>
            <person name="Martijn J."/>
            <person name="Lind A.E."/>
            <person name="van Eijk R."/>
            <person name="Schleper C."/>
            <person name="Guy L."/>
            <person name="Ettema T.J."/>
        </authorList>
    </citation>
    <scope>NUCLEOTIDE SEQUENCE</scope>
</reference>
<dbReference type="AlphaFoldDB" id="A0A0F9T2S8"/>
<accession>A0A0F9T2S8</accession>
<feature type="region of interest" description="Disordered" evidence="1">
    <location>
        <begin position="198"/>
        <end position="222"/>
    </location>
</feature>
<feature type="compositionally biased region" description="Basic and acidic residues" evidence="1">
    <location>
        <begin position="198"/>
        <end position="207"/>
    </location>
</feature>
<proteinExistence type="predicted"/>
<evidence type="ECO:0000256" key="1">
    <source>
        <dbReference type="SAM" id="MobiDB-lite"/>
    </source>
</evidence>
<evidence type="ECO:0000313" key="2">
    <source>
        <dbReference type="EMBL" id="KKN69157.1"/>
    </source>
</evidence>
<gene>
    <name evidence="2" type="ORF">LCGC14_0443330</name>
</gene>
<feature type="region of interest" description="Disordered" evidence="1">
    <location>
        <begin position="1"/>
        <end position="26"/>
    </location>
</feature>
<feature type="compositionally biased region" description="Low complexity" evidence="1">
    <location>
        <begin position="10"/>
        <end position="20"/>
    </location>
</feature>
<protein>
    <submittedName>
        <fullName evidence="2">Uncharacterized protein</fullName>
    </submittedName>
</protein>
<sequence>MERRDEAAEARQATEAASEAVESGREAAEEYLKGEIELSSGIILALRDVPPLALRQADLAVPVPVVPVVRIESRDRDEENPLDPDYVAEVAERDTRVYRAGVDIALVMGTSCERVPDGWCRPEDAGWIDQLEVGDLKVDVSNDAIRYLNWLHLYALRTPQDLSRTTYNALVRAGLLEAEIAQAIASFLSSARREADRVADDSERSLDGDPVSTADPGDGLGV</sequence>
<organism evidence="2">
    <name type="scientific">marine sediment metagenome</name>
    <dbReference type="NCBI Taxonomy" id="412755"/>
    <lineage>
        <taxon>unclassified sequences</taxon>
        <taxon>metagenomes</taxon>
        <taxon>ecological metagenomes</taxon>
    </lineage>
</organism>